<evidence type="ECO:0000313" key="2">
    <source>
        <dbReference type="EMBL" id="TKW38195.1"/>
    </source>
</evidence>
<evidence type="ECO:0008006" key="4">
    <source>
        <dbReference type="Google" id="ProtNLM"/>
    </source>
</evidence>
<dbReference type="Proteomes" id="UP000298652">
    <property type="component" value="Chromosome 1"/>
</dbReference>
<proteinExistence type="predicted"/>
<feature type="signal peptide" evidence="1">
    <location>
        <begin position="1"/>
        <end position="28"/>
    </location>
</feature>
<reference evidence="2" key="1">
    <citation type="submission" date="2019-03" db="EMBL/GenBank/DDBJ databases">
        <title>WGS assembly of Setaria viridis.</title>
        <authorList>
            <person name="Huang P."/>
            <person name="Jenkins J."/>
            <person name="Grimwood J."/>
            <person name="Barry K."/>
            <person name="Healey A."/>
            <person name="Mamidi S."/>
            <person name="Sreedasyam A."/>
            <person name="Shu S."/>
            <person name="Feldman M."/>
            <person name="Wu J."/>
            <person name="Yu Y."/>
            <person name="Chen C."/>
            <person name="Johnson J."/>
            <person name="Rokhsar D."/>
            <person name="Baxter I."/>
            <person name="Schmutz J."/>
            <person name="Brutnell T."/>
            <person name="Kellogg E."/>
        </authorList>
    </citation>
    <scope>NUCLEOTIDE SEQUENCE [LARGE SCALE GENOMIC DNA]</scope>
</reference>
<keyword evidence="3" id="KW-1185">Reference proteome</keyword>
<dbReference type="PANTHER" id="PTHR36483:SF1">
    <property type="entry name" value="OS02G0130700 PROTEIN"/>
    <property type="match status" value="1"/>
</dbReference>
<gene>
    <name evidence="2" type="ORF">SEVIR_1G097800v2</name>
</gene>
<organism evidence="2 3">
    <name type="scientific">Setaria viridis</name>
    <name type="common">Green bristlegrass</name>
    <name type="synonym">Setaria italica subsp. viridis</name>
    <dbReference type="NCBI Taxonomy" id="4556"/>
    <lineage>
        <taxon>Eukaryota</taxon>
        <taxon>Viridiplantae</taxon>
        <taxon>Streptophyta</taxon>
        <taxon>Embryophyta</taxon>
        <taxon>Tracheophyta</taxon>
        <taxon>Spermatophyta</taxon>
        <taxon>Magnoliopsida</taxon>
        <taxon>Liliopsida</taxon>
        <taxon>Poales</taxon>
        <taxon>Poaceae</taxon>
        <taxon>PACMAD clade</taxon>
        <taxon>Panicoideae</taxon>
        <taxon>Panicodae</taxon>
        <taxon>Paniceae</taxon>
        <taxon>Cenchrinae</taxon>
        <taxon>Setaria</taxon>
    </lineage>
</organism>
<name>A0A4U6W8I4_SETVI</name>
<protein>
    <recommendedName>
        <fullName evidence="4">Acidic protein</fullName>
    </recommendedName>
</protein>
<evidence type="ECO:0000313" key="3">
    <source>
        <dbReference type="Proteomes" id="UP000298652"/>
    </source>
</evidence>
<dbReference type="Gramene" id="TKW38195">
    <property type="protein sequence ID" value="TKW38195"/>
    <property type="gene ID" value="SEVIR_1G097800v2"/>
</dbReference>
<dbReference type="OMA" id="RIRCHSI"/>
<dbReference type="AlphaFoldDB" id="A0A4U6W8I4"/>
<dbReference type="EMBL" id="CM016552">
    <property type="protein sequence ID" value="TKW38195.1"/>
    <property type="molecule type" value="Genomic_DNA"/>
</dbReference>
<sequence>MEGKMRAAVLAVCLLVVLLSGQLPRVSGEPPGYDKCYRECYDHCQTTHKPTWACRIRCHSICDRHREVAAAASEFAGDDNACREICLASVGGSGTTATGGDGLTDADVAACVDGCTGYYRKLNAKHV</sequence>
<dbReference type="PANTHER" id="PTHR36483">
    <property type="entry name" value="OS02G0130700 PROTEIN"/>
    <property type="match status" value="1"/>
</dbReference>
<keyword evidence="1" id="KW-0732">Signal</keyword>
<feature type="chain" id="PRO_5020958146" description="Acidic protein" evidence="1">
    <location>
        <begin position="29"/>
        <end position="127"/>
    </location>
</feature>
<evidence type="ECO:0000256" key="1">
    <source>
        <dbReference type="SAM" id="SignalP"/>
    </source>
</evidence>
<accession>A0A4U6W8I4</accession>